<name>A0A645D3I5_9ZZZZ</name>
<proteinExistence type="predicted"/>
<protein>
    <submittedName>
        <fullName evidence="1">Uncharacterized protein</fullName>
    </submittedName>
</protein>
<gene>
    <name evidence="1" type="ORF">SDC9_130828</name>
</gene>
<evidence type="ECO:0000313" key="1">
    <source>
        <dbReference type="EMBL" id="MPM83759.1"/>
    </source>
</evidence>
<comment type="caution">
    <text evidence="1">The sequence shown here is derived from an EMBL/GenBank/DDBJ whole genome shotgun (WGS) entry which is preliminary data.</text>
</comment>
<reference evidence="1" key="1">
    <citation type="submission" date="2019-08" db="EMBL/GenBank/DDBJ databases">
        <authorList>
            <person name="Kucharzyk K."/>
            <person name="Murdoch R.W."/>
            <person name="Higgins S."/>
            <person name="Loffler F."/>
        </authorList>
    </citation>
    <scope>NUCLEOTIDE SEQUENCE</scope>
</reference>
<organism evidence="1">
    <name type="scientific">bioreactor metagenome</name>
    <dbReference type="NCBI Taxonomy" id="1076179"/>
    <lineage>
        <taxon>unclassified sequences</taxon>
        <taxon>metagenomes</taxon>
        <taxon>ecological metagenomes</taxon>
    </lineage>
</organism>
<accession>A0A645D3I5</accession>
<sequence length="237" mass="26914">MRILGQVVLSDRITDHIGGHHTRVYLGVRFHVLVQQVEQHVGALRMAGQDKGTAVVFVLKIVVKGCEHIHLRHTVQQGVLLVMGQAQAVSRVGLSIIGRVDIGRRLKNAGLLSQHFGRSLAQGGVVNSADVGLIHVFLMPCCRVQIKDIHRLIRRLRHRQPVRRRRVIRRGFLIFGLPGNTARQQDTHQQKGCQQQSSDILSCFHGFSSRLKADFYFILFFHYTMTPYTKQPYSILF</sequence>
<dbReference type="EMBL" id="VSSQ01032484">
    <property type="protein sequence ID" value="MPM83759.1"/>
    <property type="molecule type" value="Genomic_DNA"/>
</dbReference>
<dbReference type="AlphaFoldDB" id="A0A645D3I5"/>